<dbReference type="Proteomes" id="UP001595892">
    <property type="component" value="Unassembled WGS sequence"/>
</dbReference>
<evidence type="ECO:0000313" key="2">
    <source>
        <dbReference type="Proteomes" id="UP001595892"/>
    </source>
</evidence>
<dbReference type="InterPro" id="IPR016631">
    <property type="entry name" value="Regulatory_RpfE"/>
</dbReference>
<comment type="caution">
    <text evidence="1">The sequence shown here is derived from an EMBL/GenBank/DDBJ whole genome shotgun (WGS) entry which is preliminary data.</text>
</comment>
<keyword evidence="2" id="KW-1185">Reference proteome</keyword>
<dbReference type="EMBL" id="JBHSGG010000014">
    <property type="protein sequence ID" value="MFC4727607.1"/>
    <property type="molecule type" value="Genomic_DNA"/>
</dbReference>
<name>A0ABV9NGV4_9GAMM</name>
<gene>
    <name evidence="1" type="ORF">ACFO3Q_05430</name>
</gene>
<protein>
    <submittedName>
        <fullName evidence="1">Phosphoglycerate mutase</fullName>
    </submittedName>
</protein>
<dbReference type="RefSeq" id="WP_377003614.1">
    <property type="nucleotide sequence ID" value="NZ_JBHSGG010000014.1"/>
</dbReference>
<reference evidence="2" key="1">
    <citation type="journal article" date="2019" name="Int. J. Syst. Evol. Microbiol.">
        <title>The Global Catalogue of Microorganisms (GCM) 10K type strain sequencing project: providing services to taxonomists for standard genome sequencing and annotation.</title>
        <authorList>
            <consortium name="The Broad Institute Genomics Platform"/>
            <consortium name="The Broad Institute Genome Sequencing Center for Infectious Disease"/>
            <person name="Wu L."/>
            <person name="Ma J."/>
        </authorList>
    </citation>
    <scope>NUCLEOTIDE SEQUENCE [LARGE SCALE GENOMIC DNA]</scope>
    <source>
        <strain evidence="2">CGMCC 1.13574</strain>
    </source>
</reference>
<proteinExistence type="predicted"/>
<evidence type="ECO:0000313" key="1">
    <source>
        <dbReference type="EMBL" id="MFC4727607.1"/>
    </source>
</evidence>
<sequence>MLTLLLPPAARLGGALGRDAGLRLARADRGPAGREGFRAQLERHFELLPRGWPMAALTRQQDAGDAGGQVWLRADPAHVRVEINGGRLLACGGFGLAPAEVEDLLRPLKPLFGDAGCPISAPHPDRWYLMLPPGTPLPAFSEPDAALGDELLDHLPEGPEGRRWRALMNEAQIVLHNHPLNAARAQRGLPAINALWFWGGGVLPDAVRSQAGHVRSGDAELRALAAAAGLRLDDAADAGDALLDLRGVRDAGELERDWLAPAFAALDAGDLDTLVLDLADGQRWTLRRGQRWRLWRRRPAAFAS</sequence>
<dbReference type="PIRSF" id="PIRSF015283">
    <property type="entry name" value="Regulatory_RpfE"/>
    <property type="match status" value="1"/>
</dbReference>
<organism evidence="1 2">
    <name type="scientific">Coralloluteibacterium thermophilum</name>
    <dbReference type="NCBI Taxonomy" id="2707049"/>
    <lineage>
        <taxon>Bacteria</taxon>
        <taxon>Pseudomonadati</taxon>
        <taxon>Pseudomonadota</taxon>
        <taxon>Gammaproteobacteria</taxon>
        <taxon>Lysobacterales</taxon>
        <taxon>Lysobacteraceae</taxon>
        <taxon>Coralloluteibacterium</taxon>
    </lineage>
</organism>
<accession>A0ABV9NGV4</accession>